<gene>
    <name evidence="1" type="ORF">LCGC14_0429880</name>
</gene>
<sequence length="112" mass="13038">MSANCPNCPEHPDQECIRNSVEIELHTTHIHLIGVGSHEYRIDIINHPPHYNEGNIEVIDFIEDKQLGFHLGNVVKYICRESKGNYLEDLEKAKWYLDREVARRKKEAAKTD</sequence>
<name>A0A0F9T6K6_9ZZZZ</name>
<accession>A0A0F9T6K6</accession>
<dbReference type="AlphaFoldDB" id="A0A0F9T6K6"/>
<proteinExistence type="predicted"/>
<evidence type="ECO:0008006" key="2">
    <source>
        <dbReference type="Google" id="ProtNLM"/>
    </source>
</evidence>
<organism evidence="1">
    <name type="scientific">marine sediment metagenome</name>
    <dbReference type="NCBI Taxonomy" id="412755"/>
    <lineage>
        <taxon>unclassified sequences</taxon>
        <taxon>metagenomes</taxon>
        <taxon>ecological metagenomes</taxon>
    </lineage>
</organism>
<comment type="caution">
    <text evidence="1">The sequence shown here is derived from an EMBL/GenBank/DDBJ whole genome shotgun (WGS) entry which is preliminary data.</text>
</comment>
<reference evidence="1" key="1">
    <citation type="journal article" date="2015" name="Nature">
        <title>Complex archaea that bridge the gap between prokaryotes and eukaryotes.</title>
        <authorList>
            <person name="Spang A."/>
            <person name="Saw J.H."/>
            <person name="Jorgensen S.L."/>
            <person name="Zaremba-Niedzwiedzka K."/>
            <person name="Martijn J."/>
            <person name="Lind A.E."/>
            <person name="van Eijk R."/>
            <person name="Schleper C."/>
            <person name="Guy L."/>
            <person name="Ettema T.J."/>
        </authorList>
    </citation>
    <scope>NUCLEOTIDE SEQUENCE</scope>
</reference>
<protein>
    <recommendedName>
        <fullName evidence="2">DUF3310 domain-containing protein</fullName>
    </recommendedName>
</protein>
<dbReference type="EMBL" id="LAZR01000401">
    <property type="protein sequence ID" value="KKN70557.1"/>
    <property type="molecule type" value="Genomic_DNA"/>
</dbReference>
<dbReference type="InterPro" id="IPR021739">
    <property type="entry name" value="SaV-like"/>
</dbReference>
<evidence type="ECO:0000313" key="1">
    <source>
        <dbReference type="EMBL" id="KKN70557.1"/>
    </source>
</evidence>
<dbReference type="Pfam" id="PF11753">
    <property type="entry name" value="DUF3310"/>
    <property type="match status" value="1"/>
</dbReference>